<organism evidence="2 3">
    <name type="scientific">Halocatena salina</name>
    <dbReference type="NCBI Taxonomy" id="2934340"/>
    <lineage>
        <taxon>Archaea</taxon>
        <taxon>Methanobacteriati</taxon>
        <taxon>Methanobacteriota</taxon>
        <taxon>Stenosarchaea group</taxon>
        <taxon>Halobacteria</taxon>
        <taxon>Halobacteriales</taxon>
        <taxon>Natronomonadaceae</taxon>
        <taxon>Halocatena</taxon>
    </lineage>
</organism>
<keyword evidence="3" id="KW-1185">Reference proteome</keyword>
<evidence type="ECO:0000313" key="2">
    <source>
        <dbReference type="EMBL" id="UPM42039.1"/>
    </source>
</evidence>
<evidence type="ECO:0000259" key="1">
    <source>
        <dbReference type="Pfam" id="PF20068"/>
    </source>
</evidence>
<dbReference type="GeneID" id="71928114"/>
<dbReference type="RefSeq" id="WP_247992717.1">
    <property type="nucleotide sequence ID" value="NZ_CP096019.1"/>
</dbReference>
<dbReference type="Proteomes" id="UP000831768">
    <property type="component" value="Chromosome"/>
</dbReference>
<dbReference type="KEGG" id="haad:MW046_08665"/>
<dbReference type="NCBIfam" id="TIGR04354">
    <property type="entry name" value="amphi-Trp"/>
    <property type="match status" value="1"/>
</dbReference>
<protein>
    <submittedName>
        <fullName evidence="2">Amphi-Trp domain-containing protein</fullName>
    </submittedName>
</protein>
<sequence>MSETTEFEAELSRREVAEYLRDLADEFVDEEAPMTVPVGNKEVTLRPSPTVSCETTVTERSPMIGTDKEEVVVTLSWSPPSE</sequence>
<feature type="domain" description="Amphi-Trp" evidence="1">
    <location>
        <begin position="5"/>
        <end position="79"/>
    </location>
</feature>
<name>A0A8T9ZZX7_9EURY</name>
<dbReference type="AlphaFoldDB" id="A0A8T9ZZX7"/>
<reference evidence="2" key="1">
    <citation type="submission" date="2022-04" db="EMBL/GenBank/DDBJ databases">
        <title>Halocatena sp. nov., isolated from a salt lake.</title>
        <authorList>
            <person name="Cui H.-L."/>
        </authorList>
    </citation>
    <scope>NUCLEOTIDE SEQUENCE</scope>
    <source>
        <strain evidence="2">AD-1</strain>
    </source>
</reference>
<dbReference type="EMBL" id="CP096019">
    <property type="protein sequence ID" value="UPM42039.1"/>
    <property type="molecule type" value="Genomic_DNA"/>
</dbReference>
<evidence type="ECO:0000313" key="3">
    <source>
        <dbReference type="Proteomes" id="UP000831768"/>
    </source>
</evidence>
<accession>A0A8T9ZZX7</accession>
<dbReference type="InterPro" id="IPR027598">
    <property type="entry name" value="Amphi-Trp_dom"/>
</dbReference>
<gene>
    <name evidence="2" type="ORF">MW046_08665</name>
</gene>
<proteinExistence type="predicted"/>
<dbReference type="Pfam" id="PF20068">
    <property type="entry name" value="Amphi-Trp"/>
    <property type="match status" value="1"/>
</dbReference>